<dbReference type="GO" id="GO:0015986">
    <property type="term" value="P:proton motive force-driven ATP synthesis"/>
    <property type="evidence" value="ECO:0007669"/>
    <property type="project" value="InterPro"/>
</dbReference>
<evidence type="ECO:0000256" key="12">
    <source>
        <dbReference type="RuleBase" id="RU003661"/>
    </source>
</evidence>
<protein>
    <recommendedName>
        <fullName evidence="12">ATP synthase complex subunit 8</fullName>
    </recommendedName>
</protein>
<keyword evidence="6 12" id="KW-0812">Transmembrane</keyword>
<evidence type="ECO:0000313" key="14">
    <source>
        <dbReference type="EMBL" id="QIM14968.1"/>
    </source>
</evidence>
<dbReference type="GeneID" id="54618715"/>
<sequence length="54" mass="6586">MPQMSPIMWLTLFLFFTVMMIILMSKIYFNFLKPEAKNKNDAPKQEMKKNLWAW</sequence>
<evidence type="ECO:0000256" key="8">
    <source>
        <dbReference type="ARBA" id="ARBA00022989"/>
    </source>
</evidence>
<comment type="subcellular location">
    <subcellularLocation>
        <location evidence="1 12">Mitochondrion membrane</location>
        <topology evidence="1 12">Single-pass membrane protein</topology>
    </subcellularLocation>
</comment>
<keyword evidence="8 13" id="KW-1133">Transmembrane helix</keyword>
<proteinExistence type="inferred from homology"/>
<keyword evidence="7 12" id="KW-0375">Hydrogen ion transport</keyword>
<dbReference type="EMBL" id="MK431900">
    <property type="protein sequence ID" value="QIM14968.1"/>
    <property type="molecule type" value="Genomic_DNA"/>
</dbReference>
<evidence type="ECO:0000256" key="10">
    <source>
        <dbReference type="ARBA" id="ARBA00023128"/>
    </source>
</evidence>
<evidence type="ECO:0000256" key="2">
    <source>
        <dbReference type="ARBA" id="ARBA00008892"/>
    </source>
</evidence>
<evidence type="ECO:0000256" key="6">
    <source>
        <dbReference type="ARBA" id="ARBA00022692"/>
    </source>
</evidence>
<dbReference type="RefSeq" id="YP_009756940.1">
    <property type="nucleotide sequence ID" value="NC_047189.1"/>
</dbReference>
<reference evidence="14" key="1">
    <citation type="submission" date="2019-01" db="EMBL/GenBank/DDBJ databases">
        <title>Mitochondrial phylogenomics of Collembola.</title>
        <authorList>
            <person name="Sun X."/>
            <person name="Xie Z.-J."/>
            <person name="Dong J."/>
            <person name="Yu D.-Y."/>
        </authorList>
    </citation>
    <scope>NUCLEOTIDE SEQUENCE</scope>
</reference>
<accession>A0A6G8FEY7</accession>
<feature type="transmembrane region" description="Helical" evidence="13">
    <location>
        <begin position="6"/>
        <end position="29"/>
    </location>
</feature>
<geneLocation type="mitochondrion" evidence="14"/>
<dbReference type="GO" id="GO:0045259">
    <property type="term" value="C:proton-transporting ATP synthase complex"/>
    <property type="evidence" value="ECO:0007669"/>
    <property type="project" value="UniProtKB-KW"/>
</dbReference>
<organism evidence="14">
    <name type="scientific">Lepidocyrtus fimetarius</name>
    <dbReference type="NCBI Taxonomy" id="2583952"/>
    <lineage>
        <taxon>Eukaryota</taxon>
        <taxon>Metazoa</taxon>
        <taxon>Ecdysozoa</taxon>
        <taxon>Arthropoda</taxon>
        <taxon>Hexapoda</taxon>
        <taxon>Collembola</taxon>
        <taxon>Entomobryomorpha</taxon>
        <taxon>Entomobryoidea</taxon>
        <taxon>Entomobryidae</taxon>
        <taxon>Lepidocyrtinae</taxon>
        <taxon>Lepidocyrtus</taxon>
    </lineage>
</organism>
<evidence type="ECO:0000256" key="13">
    <source>
        <dbReference type="SAM" id="Phobius"/>
    </source>
</evidence>
<keyword evidence="4 12" id="KW-0813">Transport</keyword>
<evidence type="ECO:0000256" key="4">
    <source>
        <dbReference type="ARBA" id="ARBA00022448"/>
    </source>
</evidence>
<keyword evidence="9 12" id="KW-0406">Ion transport</keyword>
<dbReference type="InterPro" id="IPR001421">
    <property type="entry name" value="ATP8_metazoa"/>
</dbReference>
<evidence type="ECO:0000256" key="9">
    <source>
        <dbReference type="ARBA" id="ARBA00023065"/>
    </source>
</evidence>
<evidence type="ECO:0000256" key="1">
    <source>
        <dbReference type="ARBA" id="ARBA00004304"/>
    </source>
</evidence>
<comment type="subunit">
    <text evidence="3">F-type ATPases have 2 components, CF(1) - the catalytic core - and CF(0) - the membrane proton channel.</text>
</comment>
<name>A0A6G8FEY7_9HEXA</name>
<evidence type="ECO:0000256" key="11">
    <source>
        <dbReference type="ARBA" id="ARBA00023136"/>
    </source>
</evidence>
<keyword evidence="10 12" id="KW-0496">Mitochondrion</keyword>
<gene>
    <name evidence="14" type="primary">ATP8</name>
</gene>
<evidence type="ECO:0000256" key="3">
    <source>
        <dbReference type="ARBA" id="ARBA00011291"/>
    </source>
</evidence>
<dbReference type="AlphaFoldDB" id="A0A6G8FEY7"/>
<evidence type="ECO:0000256" key="5">
    <source>
        <dbReference type="ARBA" id="ARBA00022547"/>
    </source>
</evidence>
<dbReference type="GO" id="GO:0031966">
    <property type="term" value="C:mitochondrial membrane"/>
    <property type="evidence" value="ECO:0007669"/>
    <property type="project" value="UniProtKB-SubCell"/>
</dbReference>
<dbReference type="GO" id="GO:0015078">
    <property type="term" value="F:proton transmembrane transporter activity"/>
    <property type="evidence" value="ECO:0007669"/>
    <property type="project" value="InterPro"/>
</dbReference>
<dbReference type="CTD" id="4509"/>
<evidence type="ECO:0000256" key="7">
    <source>
        <dbReference type="ARBA" id="ARBA00022781"/>
    </source>
</evidence>
<keyword evidence="5 12" id="KW-0138">CF(0)</keyword>
<dbReference type="Pfam" id="PF00895">
    <property type="entry name" value="ATP-synt_8"/>
    <property type="match status" value="1"/>
</dbReference>
<keyword evidence="11 13" id="KW-0472">Membrane</keyword>
<comment type="similarity">
    <text evidence="2 12">Belongs to the ATPase protein 8 family.</text>
</comment>